<evidence type="ECO:0000256" key="1">
    <source>
        <dbReference type="SAM" id="MobiDB-lite"/>
    </source>
</evidence>
<reference evidence="2" key="1">
    <citation type="submission" date="2014-05" db="EMBL/GenBank/DDBJ databases">
        <authorList>
            <person name="Horn Fabian"/>
        </authorList>
    </citation>
    <scope>NUCLEOTIDE SEQUENCE</scope>
</reference>
<feature type="compositionally biased region" description="Low complexity" evidence="1">
    <location>
        <begin position="130"/>
        <end position="140"/>
    </location>
</feature>
<gene>
    <name evidence="2" type="ORF">SIRAN2740</name>
</gene>
<dbReference type="EMBL" id="LK022848">
    <property type="protein sequence ID" value="CDR05807.1"/>
    <property type="molecule type" value="Genomic_DNA"/>
</dbReference>
<protein>
    <submittedName>
        <fullName evidence="2">Uncharacterized protein</fullName>
    </submittedName>
</protein>
<organism evidence="2">
    <name type="scientific">Streptomyces iranensis</name>
    <dbReference type="NCBI Taxonomy" id="576784"/>
    <lineage>
        <taxon>Bacteria</taxon>
        <taxon>Bacillati</taxon>
        <taxon>Actinomycetota</taxon>
        <taxon>Actinomycetes</taxon>
        <taxon>Kitasatosporales</taxon>
        <taxon>Streptomycetaceae</taxon>
        <taxon>Streptomyces</taxon>
        <taxon>Streptomyces violaceusniger group</taxon>
    </lineage>
</organism>
<name>A0A060ZRX2_9ACTN</name>
<dbReference type="AlphaFoldDB" id="A0A060ZRX2"/>
<feature type="region of interest" description="Disordered" evidence="1">
    <location>
        <begin position="128"/>
        <end position="147"/>
    </location>
</feature>
<proteinExistence type="predicted"/>
<dbReference type="HOGENOM" id="CLU_1766990_0_0_11"/>
<feature type="region of interest" description="Disordered" evidence="1">
    <location>
        <begin position="1"/>
        <end position="20"/>
    </location>
</feature>
<evidence type="ECO:0000313" key="2">
    <source>
        <dbReference type="EMBL" id="CDR05807.1"/>
    </source>
</evidence>
<accession>A0A060ZRX2</accession>
<sequence length="147" mass="15204">MHDPDPGRAGEPLPKPRDQMPVDLIADQLTAARGQRLGERPLARADLHQEIAGPGAGGAYDAGDGARVDEEVLPVRTPRAVAFGTARFGTARFRAGRFGAGRFGVAARFATALGMGMVSIAGHGHGPFGAGRAAAARNGPCRPSRNE</sequence>
<dbReference type="PATRIC" id="fig|576784.4.peg.2679"/>